<feature type="transmembrane region" description="Helical" evidence="3">
    <location>
        <begin position="7"/>
        <end position="28"/>
    </location>
</feature>
<proteinExistence type="predicted"/>
<dbReference type="InterPro" id="IPR055530">
    <property type="entry name" value="DUF7104"/>
</dbReference>
<evidence type="ECO:0000259" key="4">
    <source>
        <dbReference type="Pfam" id="PF24883"/>
    </source>
</evidence>
<dbReference type="PANTHER" id="PTHR10039">
    <property type="entry name" value="AMELOGENIN"/>
    <property type="match status" value="1"/>
</dbReference>
<feature type="compositionally biased region" description="Basic and acidic residues" evidence="2">
    <location>
        <begin position="35"/>
        <end position="70"/>
    </location>
</feature>
<dbReference type="InterPro" id="IPR056884">
    <property type="entry name" value="NPHP3-like_N"/>
</dbReference>
<dbReference type="PANTHER" id="PTHR10039:SF14">
    <property type="entry name" value="NACHT DOMAIN-CONTAINING PROTEIN"/>
    <property type="match status" value="1"/>
</dbReference>
<dbReference type="Pfam" id="PF24883">
    <property type="entry name" value="NPHP3_N"/>
    <property type="match status" value="1"/>
</dbReference>
<keyword evidence="3" id="KW-0472">Membrane</keyword>
<dbReference type="Pfam" id="PF23397">
    <property type="entry name" value="DUF7104"/>
    <property type="match status" value="8"/>
</dbReference>
<keyword evidence="3" id="KW-0812">Transmembrane</keyword>
<dbReference type="Gene3D" id="3.40.50.300">
    <property type="entry name" value="P-loop containing nucleotide triphosphate hydrolases"/>
    <property type="match status" value="1"/>
</dbReference>
<dbReference type="SUPFAM" id="SSF140860">
    <property type="entry name" value="Pseudo ankyrin repeat-like"/>
    <property type="match status" value="1"/>
</dbReference>
<dbReference type="RefSeq" id="XP_037169214.1">
    <property type="nucleotide sequence ID" value="XM_037303492.1"/>
</dbReference>
<dbReference type="InterPro" id="IPR027417">
    <property type="entry name" value="P-loop_NTPase"/>
</dbReference>
<gene>
    <name evidence="5" type="ORF">HO173_001553</name>
</gene>
<dbReference type="InterPro" id="IPR036770">
    <property type="entry name" value="Ankyrin_rpt-contain_sf"/>
</dbReference>
<dbReference type="EMBL" id="JACCJC010000004">
    <property type="protein sequence ID" value="KAF6239945.1"/>
    <property type="molecule type" value="Genomic_DNA"/>
</dbReference>
<dbReference type="GeneID" id="59283227"/>
<accession>A0A8H6G3Y4</accession>
<evidence type="ECO:0000313" key="6">
    <source>
        <dbReference type="Proteomes" id="UP000578531"/>
    </source>
</evidence>
<dbReference type="Proteomes" id="UP000578531">
    <property type="component" value="Unassembled WGS sequence"/>
</dbReference>
<organism evidence="5 6">
    <name type="scientific">Letharia columbiana</name>
    <dbReference type="NCBI Taxonomy" id="112416"/>
    <lineage>
        <taxon>Eukaryota</taxon>
        <taxon>Fungi</taxon>
        <taxon>Dikarya</taxon>
        <taxon>Ascomycota</taxon>
        <taxon>Pezizomycotina</taxon>
        <taxon>Lecanoromycetes</taxon>
        <taxon>OSLEUM clade</taxon>
        <taxon>Lecanoromycetidae</taxon>
        <taxon>Lecanorales</taxon>
        <taxon>Lecanorineae</taxon>
        <taxon>Parmeliaceae</taxon>
        <taxon>Letharia</taxon>
    </lineage>
</organism>
<dbReference type="OrthoDB" id="7464126at2759"/>
<feature type="region of interest" description="Disordered" evidence="2">
    <location>
        <begin position="35"/>
        <end position="73"/>
    </location>
</feature>
<evidence type="ECO:0000256" key="2">
    <source>
        <dbReference type="SAM" id="MobiDB-lite"/>
    </source>
</evidence>
<name>A0A8H6G3Y4_9LECA</name>
<evidence type="ECO:0000313" key="5">
    <source>
        <dbReference type="EMBL" id="KAF6239945.1"/>
    </source>
</evidence>
<reference evidence="5 6" key="1">
    <citation type="journal article" date="2020" name="Genomics">
        <title>Complete, high-quality genomes from long-read metagenomic sequencing of two wolf lichen thalli reveals enigmatic genome architecture.</title>
        <authorList>
            <person name="McKenzie S.K."/>
            <person name="Walston R.F."/>
            <person name="Allen J.L."/>
        </authorList>
    </citation>
    <scope>NUCLEOTIDE SEQUENCE [LARGE SCALE GENOMIC DNA]</scope>
    <source>
        <strain evidence="5">WasteWater2</strain>
    </source>
</reference>
<keyword evidence="3" id="KW-1133">Transmembrane helix</keyword>
<dbReference type="SUPFAM" id="SSF52540">
    <property type="entry name" value="P-loop containing nucleoside triphosphate hydrolases"/>
    <property type="match status" value="1"/>
</dbReference>
<keyword evidence="6" id="KW-1185">Reference proteome</keyword>
<dbReference type="Gene3D" id="1.25.40.20">
    <property type="entry name" value="Ankyrin repeat-containing domain"/>
    <property type="match status" value="1"/>
</dbReference>
<evidence type="ECO:0000256" key="3">
    <source>
        <dbReference type="SAM" id="Phobius"/>
    </source>
</evidence>
<sequence length="1326" mass="150332">MPTFSMHLQYALIVAVIIISICFLNFLLHPKQHDESQEKATDESQEKATDESQEKATDESQEKATDESQEKATPSKILTWRLLIRPRDNKKPCGLTVKALKSALETRFGVSVTDSDLSLQPQLEGYCAVLTLRAPKPIFEDGKDFELQLGPIENDQIYLEWVPIQTNCISHSNPDLSSVTPDKEFEGITTLYDKPDGENAVDLIVCPGLAGHAWASFTHQDRPGENWLRDYLPMKSPNIRVLVYGYPIEIAKGVRKLSINDIARGFLESVVFFRRNSPPNRPIIFLGHSLGGLVVKEALVIATHQGSKDTAKAILEACYGLIFFGVPNLGLRHDQLLAMAELTGSENLIREIVVDRDSEPSSTLKALGSNFYALCRDRHFHVDSYYERDKSPTAEESKSKPGEWKRTGPKMLMVTEESATKIDGKDDWNRHSPLLTDHSGLVKFRGPSDPKYSNQVEPRFKEMVEKAPAVVHARFTGVTELLSDQKKKLISLTDMPLDEVRSRRIIEPCPGTGDWFLTGESFKSWRDARRSSLLWIEGSPGQGKSTLAKIALKHLENGFPGRNCAVIYFFCFQQEEKLRRATDILRALIIQLIDCQELFQCLPTKYIEDDSKFSTAPLANLWDLFQKLASKFGDRCIYCVIDALDECSKDNEQRSELVRNIADLVSTERMHVKFLLTSRPGEQDINAGLQKFPTLELQARIEDLKAVINSEVEKLPSHSFDDERKKEIEKELLAQAGTTFLWVSIVIKQITGLKFPSMREVRRIFAENPKDLDELYEKLFSRIVATDTPQKTCEKLLYWVAYSERPLSVEELDDAIMCDPELGEYKTLSERDDDRRSINSQMIREHLGTLLKVEKTPFVGQEFVYLNHQSVYDYFRGIRAKAFNGEIDLYFARTCIWYLNAEEFDAKSEWKRIQNLLDCEQSLLEIWAGGLEIWAAGLLYPNVLTGLAVYADIPWLTELILSGDFGAAKFEEGQIGQMFVKAPKSFQCILRVHGGKISASSNMMNAVARWSSRIQWTDMLSDIGASDIKITEALMVAAAENCDESVLRLFLTDRGNHIKITERVLISAARIRNEWTMRLLLRDRRKEVKITEQILISAASNLDKGVMRLLLTDRGNDIKITEQVLICAATNLDEGVMRLFLTDRGNHIKITERVLVSAASNPNEGVMRLLLTDRGNDIKITEQVLISAVRNLDEGVMRLLLIDRRNEVKITERILFYAAQTSLSMMTILIDHRGSAIRITETLVKAAFADHRISNFLLERQSRYSPVRKGRSSRSLALVDHGKTKTTVERMKKETLQAPNLEVEPSLRWGETPATIAHTRVKKSLS</sequence>
<comment type="caution">
    <text evidence="5">The sequence shown here is derived from an EMBL/GenBank/DDBJ whole genome shotgun (WGS) entry which is preliminary data.</text>
</comment>
<keyword evidence="1" id="KW-0677">Repeat</keyword>
<protein>
    <recommendedName>
        <fullName evidence="4">Nephrocystin 3-like N-terminal domain-containing protein</fullName>
    </recommendedName>
</protein>
<evidence type="ECO:0000256" key="1">
    <source>
        <dbReference type="ARBA" id="ARBA00022737"/>
    </source>
</evidence>
<feature type="domain" description="Nephrocystin 3-like N-terminal" evidence="4">
    <location>
        <begin position="511"/>
        <end position="679"/>
    </location>
</feature>
<dbReference type="InterPro" id="IPR029058">
    <property type="entry name" value="AB_hydrolase_fold"/>
</dbReference>
<dbReference type="SUPFAM" id="SSF53474">
    <property type="entry name" value="alpha/beta-Hydrolases"/>
    <property type="match status" value="1"/>
</dbReference>